<keyword evidence="2" id="KW-1185">Reference proteome</keyword>
<organism evidence="1 2">
    <name type="scientific">Dreissena polymorpha</name>
    <name type="common">Zebra mussel</name>
    <name type="synonym">Mytilus polymorpha</name>
    <dbReference type="NCBI Taxonomy" id="45954"/>
    <lineage>
        <taxon>Eukaryota</taxon>
        <taxon>Metazoa</taxon>
        <taxon>Spiralia</taxon>
        <taxon>Lophotrochozoa</taxon>
        <taxon>Mollusca</taxon>
        <taxon>Bivalvia</taxon>
        <taxon>Autobranchia</taxon>
        <taxon>Heteroconchia</taxon>
        <taxon>Euheterodonta</taxon>
        <taxon>Imparidentia</taxon>
        <taxon>Neoheterodontei</taxon>
        <taxon>Myida</taxon>
        <taxon>Dreissenoidea</taxon>
        <taxon>Dreissenidae</taxon>
        <taxon>Dreissena</taxon>
    </lineage>
</organism>
<proteinExistence type="predicted"/>
<accession>A0A9D4N329</accession>
<evidence type="ECO:0000313" key="2">
    <source>
        <dbReference type="Proteomes" id="UP000828390"/>
    </source>
</evidence>
<dbReference type="AlphaFoldDB" id="A0A9D4N329"/>
<comment type="caution">
    <text evidence="1">The sequence shown here is derived from an EMBL/GenBank/DDBJ whole genome shotgun (WGS) entry which is preliminary data.</text>
</comment>
<reference evidence="1" key="2">
    <citation type="submission" date="2020-11" db="EMBL/GenBank/DDBJ databases">
        <authorList>
            <person name="McCartney M.A."/>
            <person name="Auch B."/>
            <person name="Kono T."/>
            <person name="Mallez S."/>
            <person name="Becker A."/>
            <person name="Gohl D.M."/>
            <person name="Silverstein K.A.T."/>
            <person name="Koren S."/>
            <person name="Bechman K.B."/>
            <person name="Herman A."/>
            <person name="Abrahante J.E."/>
            <person name="Garbe J."/>
        </authorList>
    </citation>
    <scope>NUCLEOTIDE SEQUENCE</scope>
    <source>
        <strain evidence="1">Duluth1</strain>
        <tissue evidence="1">Whole animal</tissue>
    </source>
</reference>
<dbReference type="EMBL" id="JAIWYP010000001">
    <property type="protein sequence ID" value="KAH3887136.1"/>
    <property type="molecule type" value="Genomic_DNA"/>
</dbReference>
<protein>
    <submittedName>
        <fullName evidence="1">Uncharacterized protein</fullName>
    </submittedName>
</protein>
<gene>
    <name evidence="1" type="ORF">DPMN_011152</name>
</gene>
<dbReference type="Proteomes" id="UP000828390">
    <property type="component" value="Unassembled WGS sequence"/>
</dbReference>
<reference evidence="1" key="1">
    <citation type="journal article" date="2019" name="bioRxiv">
        <title>The Genome of the Zebra Mussel, Dreissena polymorpha: A Resource for Invasive Species Research.</title>
        <authorList>
            <person name="McCartney M.A."/>
            <person name="Auch B."/>
            <person name="Kono T."/>
            <person name="Mallez S."/>
            <person name="Zhang Y."/>
            <person name="Obille A."/>
            <person name="Becker A."/>
            <person name="Abrahante J.E."/>
            <person name="Garbe J."/>
            <person name="Badalamenti J.P."/>
            <person name="Herman A."/>
            <person name="Mangelson H."/>
            <person name="Liachko I."/>
            <person name="Sullivan S."/>
            <person name="Sone E.D."/>
            <person name="Koren S."/>
            <person name="Silverstein K.A.T."/>
            <person name="Beckman K.B."/>
            <person name="Gohl D.M."/>
        </authorList>
    </citation>
    <scope>NUCLEOTIDE SEQUENCE</scope>
    <source>
        <strain evidence="1">Duluth1</strain>
        <tissue evidence="1">Whole animal</tissue>
    </source>
</reference>
<evidence type="ECO:0000313" key="1">
    <source>
        <dbReference type="EMBL" id="KAH3887136.1"/>
    </source>
</evidence>
<sequence>MLTLKYASPFLSCSTDIRASSELVLTRVVFSLVPITSAGTRILAISMSKGAGERLTMYITNWPISCLMSLESCLMPCKSEPCCQRVTVQK</sequence>
<name>A0A9D4N329_DREPO</name>